<protein>
    <submittedName>
        <fullName evidence="3">Uncharacterized protein</fullName>
    </submittedName>
</protein>
<evidence type="ECO:0000256" key="1">
    <source>
        <dbReference type="SAM" id="MobiDB-lite"/>
    </source>
</evidence>
<reference evidence="3" key="1">
    <citation type="submission" date="2025-08" db="UniProtKB">
        <authorList>
            <consortium name="Ensembl"/>
        </authorList>
    </citation>
    <scope>IDENTIFICATION</scope>
</reference>
<evidence type="ECO:0000313" key="3">
    <source>
        <dbReference type="Ensembl" id="ENSEBUP00000009612.1"/>
    </source>
</evidence>
<evidence type="ECO:0000313" key="4">
    <source>
        <dbReference type="Proteomes" id="UP000694388"/>
    </source>
</evidence>
<accession>A0A8C4Q440</accession>
<sequence>MVLKPLHTSTPLPPQSKISTTQCTGDELCKESEDKAMLVEAETQAAESHTPYIIAIILSLIALLAFSALIMFIRHRRRSGTVCSEVPGLAQCDDLVYSNPIYRASNQEVVLEGQHKVQGRACQEVRIYEMFGISLGVQCVQMETRL</sequence>
<feature type="transmembrane region" description="Helical" evidence="2">
    <location>
        <begin position="52"/>
        <end position="73"/>
    </location>
</feature>
<keyword evidence="4" id="KW-1185">Reference proteome</keyword>
<evidence type="ECO:0000256" key="2">
    <source>
        <dbReference type="SAM" id="Phobius"/>
    </source>
</evidence>
<proteinExistence type="predicted"/>
<keyword evidence="2" id="KW-0472">Membrane</keyword>
<dbReference type="Proteomes" id="UP000694388">
    <property type="component" value="Unplaced"/>
</dbReference>
<keyword evidence="2" id="KW-0812">Transmembrane</keyword>
<dbReference type="AlphaFoldDB" id="A0A8C4Q440"/>
<reference evidence="3" key="2">
    <citation type="submission" date="2025-09" db="UniProtKB">
        <authorList>
            <consortium name="Ensembl"/>
        </authorList>
    </citation>
    <scope>IDENTIFICATION</scope>
</reference>
<name>A0A8C4Q440_EPTBU</name>
<feature type="region of interest" description="Disordered" evidence="1">
    <location>
        <begin position="1"/>
        <end position="23"/>
    </location>
</feature>
<dbReference type="Ensembl" id="ENSEBUT00000010140.1">
    <property type="protein sequence ID" value="ENSEBUP00000009612.1"/>
    <property type="gene ID" value="ENSEBUG00000006176.1"/>
</dbReference>
<organism evidence="3 4">
    <name type="scientific">Eptatretus burgeri</name>
    <name type="common">Inshore hagfish</name>
    <dbReference type="NCBI Taxonomy" id="7764"/>
    <lineage>
        <taxon>Eukaryota</taxon>
        <taxon>Metazoa</taxon>
        <taxon>Chordata</taxon>
        <taxon>Craniata</taxon>
        <taxon>Vertebrata</taxon>
        <taxon>Cyclostomata</taxon>
        <taxon>Myxini</taxon>
        <taxon>Myxiniformes</taxon>
        <taxon>Myxinidae</taxon>
        <taxon>Eptatretinae</taxon>
        <taxon>Eptatretus</taxon>
    </lineage>
</organism>
<keyword evidence="2" id="KW-1133">Transmembrane helix</keyword>